<dbReference type="OrthoDB" id="5282002at2759"/>
<keyword evidence="5" id="KW-1185">Reference proteome</keyword>
<name>A0A9C6W3Q6_DROAB</name>
<organism evidence="5 6">
    <name type="scientific">Drosophila albomicans</name>
    <name type="common">Fruit fly</name>
    <dbReference type="NCBI Taxonomy" id="7291"/>
    <lineage>
        <taxon>Eukaryota</taxon>
        <taxon>Metazoa</taxon>
        <taxon>Ecdysozoa</taxon>
        <taxon>Arthropoda</taxon>
        <taxon>Hexapoda</taxon>
        <taxon>Insecta</taxon>
        <taxon>Pterygota</taxon>
        <taxon>Neoptera</taxon>
        <taxon>Endopterygota</taxon>
        <taxon>Diptera</taxon>
        <taxon>Brachycera</taxon>
        <taxon>Muscomorpha</taxon>
        <taxon>Ephydroidea</taxon>
        <taxon>Drosophilidae</taxon>
        <taxon>Drosophila</taxon>
    </lineage>
</organism>
<feature type="domain" description="MYND-type" evidence="4">
    <location>
        <begin position="138"/>
        <end position="176"/>
    </location>
</feature>
<dbReference type="PANTHER" id="PTHR28069:SF2">
    <property type="entry name" value="GH20023P"/>
    <property type="match status" value="1"/>
</dbReference>
<dbReference type="RefSeq" id="XP_051858191.1">
    <property type="nucleotide sequence ID" value="XM_052002231.1"/>
</dbReference>
<dbReference type="SUPFAM" id="SSF144232">
    <property type="entry name" value="HIT/MYND zinc finger-like"/>
    <property type="match status" value="1"/>
</dbReference>
<dbReference type="PROSITE" id="PS01360">
    <property type="entry name" value="ZF_MYND_1"/>
    <property type="match status" value="1"/>
</dbReference>
<dbReference type="GeneID" id="117564560"/>
<evidence type="ECO:0000259" key="4">
    <source>
        <dbReference type="PROSITE" id="PS01360"/>
    </source>
</evidence>
<keyword evidence="2" id="KW-0863">Zinc-finger</keyword>
<sequence>MQINYALNMSVVSTRNISYASSMQCYVCIYNQACKLKTKQLAKYETIPANVECRGCKLQRYCSLKHLIEDREHHEVCGVLTKLQKSLNIAHPLLLNDHPHRRMELQRTVAQLMLATRLKLGRKLTPRERQLIGYPSYCMVCYSLDTLTACSRCEAVAYCCSEHRRQDRDYHTREACDTLALYYSPYRFLESQLRIANFKLPCDLEQSCLVEAFYRATRMEINSQPWSCLEDYEKYAACSSFSGISSICLALTTITFVAAPHETLHIYVVGATEEHRRYFQEMHLKFFFLQYQSIWQLVVSFIGHEQQPQEEELVIFNLKGSKRKVFKRTFSMTFVQFAKCHKVDPVLIMIYNPDFSALKNLKNLYQTVHIFPILKIHILGIHACITSLTKMQFRSNIAFLNEIASTFEIEINNAYDCEENPYREILPYPNLNPDDSETIIYANNYLKVIYTSV</sequence>
<evidence type="ECO:0000256" key="1">
    <source>
        <dbReference type="ARBA" id="ARBA00022723"/>
    </source>
</evidence>
<gene>
    <name evidence="6" type="primary">LOC117564560</name>
</gene>
<evidence type="ECO:0000313" key="6">
    <source>
        <dbReference type="RefSeq" id="XP_051858191.1"/>
    </source>
</evidence>
<accession>A0A9C6W3Q6</accession>
<dbReference type="Proteomes" id="UP000515160">
    <property type="component" value="Chromosome 2L"/>
</dbReference>
<evidence type="ECO:0000256" key="2">
    <source>
        <dbReference type="ARBA" id="ARBA00022771"/>
    </source>
</evidence>
<keyword evidence="1" id="KW-0479">Metal-binding</keyword>
<proteinExistence type="predicted"/>
<dbReference type="PANTHER" id="PTHR28069">
    <property type="entry name" value="GH20023P"/>
    <property type="match status" value="1"/>
</dbReference>
<dbReference type="InterPro" id="IPR002893">
    <property type="entry name" value="Znf_MYND"/>
</dbReference>
<dbReference type="GO" id="GO:0008270">
    <property type="term" value="F:zinc ion binding"/>
    <property type="evidence" value="ECO:0007669"/>
    <property type="project" value="UniProtKB-KW"/>
</dbReference>
<evidence type="ECO:0000313" key="5">
    <source>
        <dbReference type="Proteomes" id="UP000515160"/>
    </source>
</evidence>
<evidence type="ECO:0000256" key="3">
    <source>
        <dbReference type="ARBA" id="ARBA00022833"/>
    </source>
</evidence>
<keyword evidence="3" id="KW-0862">Zinc</keyword>
<reference evidence="6" key="1">
    <citation type="submission" date="2025-08" db="UniProtKB">
        <authorList>
            <consortium name="RefSeq"/>
        </authorList>
    </citation>
    <scope>IDENTIFICATION</scope>
    <source>
        <strain evidence="6">15112-1751.03</strain>
        <tissue evidence="6">Whole Adult</tissue>
    </source>
</reference>
<dbReference type="AlphaFoldDB" id="A0A9C6W3Q6"/>
<protein>
    <submittedName>
        <fullName evidence="6">Uncharacterized protein LOC117564560</fullName>
    </submittedName>
</protein>